<organism evidence="2 3">
    <name type="scientific">Daphnia sinensis</name>
    <dbReference type="NCBI Taxonomy" id="1820382"/>
    <lineage>
        <taxon>Eukaryota</taxon>
        <taxon>Metazoa</taxon>
        <taxon>Ecdysozoa</taxon>
        <taxon>Arthropoda</taxon>
        <taxon>Crustacea</taxon>
        <taxon>Branchiopoda</taxon>
        <taxon>Diplostraca</taxon>
        <taxon>Cladocera</taxon>
        <taxon>Anomopoda</taxon>
        <taxon>Daphniidae</taxon>
        <taxon>Daphnia</taxon>
        <taxon>Daphnia similis group</taxon>
    </lineage>
</organism>
<feature type="region of interest" description="Disordered" evidence="1">
    <location>
        <begin position="38"/>
        <end position="58"/>
    </location>
</feature>
<dbReference type="AlphaFoldDB" id="A0AAD5PNS5"/>
<accession>A0AAD5PNS5</accession>
<protein>
    <submittedName>
        <fullName evidence="2">Uncharacterized protein</fullName>
    </submittedName>
</protein>
<dbReference type="Proteomes" id="UP000820818">
    <property type="component" value="Linkage Group LG10"/>
</dbReference>
<reference evidence="2 3" key="1">
    <citation type="submission" date="2022-05" db="EMBL/GenBank/DDBJ databases">
        <title>A multi-omics perspective on studying reproductive biology in Daphnia sinensis.</title>
        <authorList>
            <person name="Jia J."/>
        </authorList>
    </citation>
    <scope>NUCLEOTIDE SEQUENCE [LARGE SCALE GENOMIC DNA]</scope>
    <source>
        <strain evidence="2 3">WSL</strain>
    </source>
</reference>
<evidence type="ECO:0000256" key="1">
    <source>
        <dbReference type="SAM" id="MobiDB-lite"/>
    </source>
</evidence>
<name>A0AAD5PNS5_9CRUS</name>
<keyword evidence="3" id="KW-1185">Reference proteome</keyword>
<gene>
    <name evidence="2" type="ORF">GHT06_022576</name>
</gene>
<proteinExistence type="predicted"/>
<dbReference type="EMBL" id="WJBH02000010">
    <property type="protein sequence ID" value="KAI9552223.1"/>
    <property type="molecule type" value="Genomic_DNA"/>
</dbReference>
<sequence>MQKRTVTEGCWNVVNGAVENTVNWWLLEVCKRDRSVMGAGTQSKELSKPNVKASVNNQ</sequence>
<comment type="caution">
    <text evidence="2">The sequence shown here is derived from an EMBL/GenBank/DDBJ whole genome shotgun (WGS) entry which is preliminary data.</text>
</comment>
<evidence type="ECO:0000313" key="2">
    <source>
        <dbReference type="EMBL" id="KAI9552223.1"/>
    </source>
</evidence>
<evidence type="ECO:0000313" key="3">
    <source>
        <dbReference type="Proteomes" id="UP000820818"/>
    </source>
</evidence>